<organism evidence="1 2">
    <name type="scientific">Metapseudomonas otitidis</name>
    <dbReference type="NCBI Taxonomy" id="319939"/>
    <lineage>
        <taxon>Bacteria</taxon>
        <taxon>Pseudomonadati</taxon>
        <taxon>Pseudomonadota</taxon>
        <taxon>Gammaproteobacteria</taxon>
        <taxon>Pseudomonadales</taxon>
        <taxon>Pseudomonadaceae</taxon>
        <taxon>Metapseudomonas</taxon>
    </lineage>
</organism>
<evidence type="ECO:0000313" key="2">
    <source>
        <dbReference type="Proteomes" id="UP000515591"/>
    </source>
</evidence>
<dbReference type="RefSeq" id="WP_182851342.1">
    <property type="nucleotide sequence ID" value="NZ_AP022213.1"/>
</dbReference>
<reference evidence="1 2" key="1">
    <citation type="submission" date="2019-12" db="EMBL/GenBank/DDBJ databases">
        <title>complete genome sequences of Pseudomonas otitidis str. WP8-S17-CRE-03 isolated from wastewater treatment plant effluent.</title>
        <authorList>
            <person name="Sekizuka T."/>
            <person name="Itokawa K."/>
            <person name="Yatsu K."/>
            <person name="Inamine Y."/>
            <person name="Kuroda M."/>
        </authorList>
    </citation>
    <scope>NUCLEOTIDE SEQUENCE [LARGE SCALE GENOMIC DNA]</scope>
    <source>
        <strain evidence="1 2">WP8-S17-CRE-03</strain>
    </source>
</reference>
<dbReference type="EMBL" id="AP022213">
    <property type="protein sequence ID" value="BBT19523.1"/>
    <property type="molecule type" value="Genomic_DNA"/>
</dbReference>
<sequence length="423" mass="47079">MKRAVIGLLGSAVLVGALVTGGALLLRDDPLRPEVADWLRDARHEGADSAAFLYLMGMDAPADQAPEAYGRERLDLYERWYAQHGATDDFRLPGRPALELPEIPQLCALEEKGCWASLVARDGELDTWVQRNAVLVDRYHHLLALDDYRTLTSGGASEPLPRLSYLIRAQQMAGLQLMQRARRGEGDEARRLLAEELAGLRRLLVQADTLIVKVMASAMINHNLELQARLYRQGWMPMPELPAPLSEAERSLVPPLQREFLVIATLFQNIRQDRSPQLKERVAMALLVRPNISVNAAFPPFRQVAELSRLEPKDFARVVKAQPLVVPQPTGWRNWMGDRLVAIAGPDYRTYAGRIQDLDAKLRLLALLDDLPAEPSGWAAALAASPVDNPYYPGQPARLEGGDRVCFAGPLEPRPNARCLPLR</sequence>
<protein>
    <submittedName>
        <fullName evidence="1">Uncharacterized protein</fullName>
    </submittedName>
</protein>
<name>A0A6S5RXE4_9GAMM</name>
<accession>A0A6S5RXE4</accession>
<gene>
    <name evidence="1" type="ORF">WP8S17C03_55720</name>
</gene>
<evidence type="ECO:0000313" key="1">
    <source>
        <dbReference type="EMBL" id="BBT19523.1"/>
    </source>
</evidence>
<dbReference type="AlphaFoldDB" id="A0A6S5RXE4"/>
<dbReference type="Proteomes" id="UP000515591">
    <property type="component" value="Chromosome"/>
</dbReference>
<proteinExistence type="predicted"/>